<dbReference type="NCBIfam" id="NF010042">
    <property type="entry name" value="PRK13517.1-2"/>
    <property type="match status" value="1"/>
</dbReference>
<evidence type="ECO:0000256" key="1">
    <source>
        <dbReference type="ARBA" id="ARBA00022598"/>
    </source>
</evidence>
<evidence type="ECO:0000313" key="7">
    <source>
        <dbReference type="Proteomes" id="UP001223646"/>
    </source>
</evidence>
<dbReference type="Gene3D" id="3.30.590.20">
    <property type="match status" value="1"/>
</dbReference>
<dbReference type="NCBIfam" id="TIGR02050">
    <property type="entry name" value="gshA_cyan_rel"/>
    <property type="match status" value="1"/>
</dbReference>
<dbReference type="GO" id="GO:0004357">
    <property type="term" value="F:glutamate-cysteine ligase activity"/>
    <property type="evidence" value="ECO:0007669"/>
    <property type="project" value="UniProtKB-EC"/>
</dbReference>
<dbReference type="Pfam" id="PF04107">
    <property type="entry name" value="GCS2"/>
    <property type="match status" value="1"/>
</dbReference>
<sequence length="407" mass="45280">MTEQFSGSAQPSLGVEWEVAFVDRRTRDTAPAAAEVLDIIDAEYPGHGLQREFLANTVELVTGVHMNVPDAVAELQSQLDMVLDAADRVGVDVWSSGSHPFARGTAQQVSAKGHYSEIINRTQWWGNQMIIWGVHVHVGIKDSERVWPIIQALATKLPHMLALSASSPAWNGEDMGYASNRSLLYQQLPTAGQPPAIYTWSEWESYMHDQSRSGVINHTGSMHLDIRPASKYGTIEIRVADATSNLQELAAIVALTHCLTVYYDRMWEAGEELPSLQSWHIAENKWRAARYGMDALVIVNRDTDERWVRDELRELVVQLAPLADELGCRAELEFVNNIVEMGAAYERQRTVADAAGALPSMATEDDVRANEERIGHTPWRAAVDLAVQELRAGHPIAPADFHEQVDD</sequence>
<dbReference type="Proteomes" id="UP001223646">
    <property type="component" value="Unassembled WGS sequence"/>
</dbReference>
<name>A0AAW9SP32_CORAY</name>
<comment type="catalytic activity">
    <reaction evidence="4 5">
        <text>L-cysteine + L-glutamate + ATP = gamma-L-glutamyl-L-cysteine + ADP + phosphate + H(+)</text>
        <dbReference type="Rhea" id="RHEA:13285"/>
        <dbReference type="ChEBI" id="CHEBI:15378"/>
        <dbReference type="ChEBI" id="CHEBI:29985"/>
        <dbReference type="ChEBI" id="CHEBI:30616"/>
        <dbReference type="ChEBI" id="CHEBI:35235"/>
        <dbReference type="ChEBI" id="CHEBI:43474"/>
        <dbReference type="ChEBI" id="CHEBI:58173"/>
        <dbReference type="ChEBI" id="CHEBI:456216"/>
        <dbReference type="EC" id="6.3.2.2"/>
    </reaction>
</comment>
<dbReference type="AlphaFoldDB" id="A0AAW9SP32"/>
<dbReference type="GO" id="GO:0005524">
    <property type="term" value="F:ATP binding"/>
    <property type="evidence" value="ECO:0007669"/>
    <property type="project" value="UniProtKB-KW"/>
</dbReference>
<evidence type="ECO:0000313" key="6">
    <source>
        <dbReference type="EMBL" id="MEO3716850.1"/>
    </source>
</evidence>
<organism evidence="6 7">
    <name type="scientific">Corynebacterium amycolatum</name>
    <dbReference type="NCBI Taxonomy" id="43765"/>
    <lineage>
        <taxon>Bacteria</taxon>
        <taxon>Bacillati</taxon>
        <taxon>Actinomycetota</taxon>
        <taxon>Actinomycetes</taxon>
        <taxon>Mycobacteriales</taxon>
        <taxon>Corynebacteriaceae</taxon>
        <taxon>Corynebacterium</taxon>
    </lineage>
</organism>
<dbReference type="InterPro" id="IPR050141">
    <property type="entry name" value="GCL_type2/YbdK_subfam"/>
</dbReference>
<keyword evidence="1 5" id="KW-0436">Ligase</keyword>
<protein>
    <recommendedName>
        <fullName evidence="5">Putative glutamate--cysteine ligase 2</fullName>
        <ecNumber evidence="5">6.3.2.2</ecNumber>
    </recommendedName>
    <alternativeName>
        <fullName evidence="5">Gamma-glutamylcysteine synthetase 2</fullName>
        <shortName evidence="5">GCS 2</shortName>
        <shortName evidence="5">Gamma-GCS 2</shortName>
    </alternativeName>
</protein>
<dbReference type="InterPro" id="IPR006336">
    <property type="entry name" value="GCS2"/>
</dbReference>
<comment type="function">
    <text evidence="5">ATP-dependent carboxylate-amine ligase which exhibits weak glutamate--cysteine ligase activity.</text>
</comment>
<dbReference type="InterPro" id="IPR014746">
    <property type="entry name" value="Gln_synth/guanido_kin_cat_dom"/>
</dbReference>
<dbReference type="PANTHER" id="PTHR36510">
    <property type="entry name" value="GLUTAMATE--CYSTEINE LIGASE 2-RELATED"/>
    <property type="match status" value="1"/>
</dbReference>
<dbReference type="GO" id="GO:0042398">
    <property type="term" value="P:modified amino acid biosynthetic process"/>
    <property type="evidence" value="ECO:0007669"/>
    <property type="project" value="InterPro"/>
</dbReference>
<keyword evidence="2 5" id="KW-0547">Nucleotide-binding</keyword>
<dbReference type="SUPFAM" id="SSF55931">
    <property type="entry name" value="Glutamine synthetase/guanido kinase"/>
    <property type="match status" value="1"/>
</dbReference>
<accession>A0AAW9SP32</accession>
<evidence type="ECO:0000256" key="3">
    <source>
        <dbReference type="ARBA" id="ARBA00022840"/>
    </source>
</evidence>
<keyword evidence="3 5" id="KW-0067">ATP-binding</keyword>
<reference evidence="6" key="1">
    <citation type="submission" date="2023-05" db="EMBL/GenBank/DDBJ databases">
        <authorList>
            <person name="Du J."/>
        </authorList>
    </citation>
    <scope>NUCLEOTIDE SEQUENCE</scope>
    <source>
        <strain evidence="6">UMB1064</strain>
    </source>
</reference>
<dbReference type="EMBL" id="JASOOY020000013">
    <property type="protein sequence ID" value="MEO3716850.1"/>
    <property type="molecule type" value="Genomic_DNA"/>
</dbReference>
<dbReference type="RefSeq" id="WP_284827238.1">
    <property type="nucleotide sequence ID" value="NZ_JASOOY020000013.1"/>
</dbReference>
<reference evidence="6" key="2">
    <citation type="submission" date="2024-05" db="EMBL/GenBank/DDBJ databases">
        <authorList>
            <person name="Wolfe A."/>
        </authorList>
    </citation>
    <scope>NUCLEOTIDE SEQUENCE</scope>
    <source>
        <strain evidence="6">UMB1064</strain>
    </source>
</reference>
<evidence type="ECO:0000256" key="5">
    <source>
        <dbReference type="HAMAP-Rule" id="MF_01609"/>
    </source>
</evidence>
<comment type="caution">
    <text evidence="6">The sequence shown here is derived from an EMBL/GenBank/DDBJ whole genome shotgun (WGS) entry which is preliminary data.</text>
</comment>
<evidence type="ECO:0000256" key="4">
    <source>
        <dbReference type="ARBA" id="ARBA00048819"/>
    </source>
</evidence>
<dbReference type="NCBIfam" id="NF010044">
    <property type="entry name" value="PRK13517.1-4"/>
    <property type="match status" value="1"/>
</dbReference>
<dbReference type="EC" id="6.3.2.2" evidence="5"/>
<proteinExistence type="inferred from homology"/>
<comment type="similarity">
    <text evidence="5">Belongs to the glutamate--cysteine ligase type 2 family. YbdK subfamily.</text>
</comment>
<dbReference type="PANTHER" id="PTHR36510:SF1">
    <property type="entry name" value="GLUTAMATE--CYSTEINE LIGASE 2-RELATED"/>
    <property type="match status" value="1"/>
</dbReference>
<dbReference type="HAMAP" id="MF_01609">
    <property type="entry name" value="Glu_cys_ligase_2"/>
    <property type="match status" value="1"/>
</dbReference>
<evidence type="ECO:0000256" key="2">
    <source>
        <dbReference type="ARBA" id="ARBA00022741"/>
    </source>
</evidence>
<dbReference type="InterPro" id="IPR011793">
    <property type="entry name" value="YbdK"/>
</dbReference>
<gene>
    <name evidence="6" type="ORF">QP460_004520</name>
</gene>